<feature type="region of interest" description="Disordered" evidence="1">
    <location>
        <begin position="109"/>
        <end position="133"/>
    </location>
</feature>
<comment type="caution">
    <text evidence="3">The sequence shown here is derived from an EMBL/GenBank/DDBJ whole genome shotgun (WGS) entry which is preliminary data.</text>
</comment>
<evidence type="ECO:0000313" key="3">
    <source>
        <dbReference type="EMBL" id="KAF2204789.1"/>
    </source>
</evidence>
<dbReference type="EMBL" id="ML993869">
    <property type="protein sequence ID" value="KAF2204789.1"/>
    <property type="molecule type" value="Genomic_DNA"/>
</dbReference>
<feature type="compositionally biased region" description="Low complexity" evidence="1">
    <location>
        <begin position="109"/>
        <end position="125"/>
    </location>
</feature>
<evidence type="ECO:0008006" key="5">
    <source>
        <dbReference type="Google" id="ProtNLM"/>
    </source>
</evidence>
<feature type="signal peptide" evidence="2">
    <location>
        <begin position="1"/>
        <end position="18"/>
    </location>
</feature>
<evidence type="ECO:0000256" key="2">
    <source>
        <dbReference type="SAM" id="SignalP"/>
    </source>
</evidence>
<feature type="chain" id="PRO_5040373073" description="GPI anchored serine-threonine rich protein" evidence="2">
    <location>
        <begin position="19"/>
        <end position="171"/>
    </location>
</feature>
<keyword evidence="4" id="KW-1185">Reference proteome</keyword>
<evidence type="ECO:0000256" key="1">
    <source>
        <dbReference type="SAM" id="MobiDB-lite"/>
    </source>
</evidence>
<organism evidence="3 4">
    <name type="scientific">Delitschia confertaspora ATCC 74209</name>
    <dbReference type="NCBI Taxonomy" id="1513339"/>
    <lineage>
        <taxon>Eukaryota</taxon>
        <taxon>Fungi</taxon>
        <taxon>Dikarya</taxon>
        <taxon>Ascomycota</taxon>
        <taxon>Pezizomycotina</taxon>
        <taxon>Dothideomycetes</taxon>
        <taxon>Pleosporomycetidae</taxon>
        <taxon>Pleosporales</taxon>
        <taxon>Delitschiaceae</taxon>
        <taxon>Delitschia</taxon>
    </lineage>
</organism>
<name>A0A9P4MT22_9PLEO</name>
<protein>
    <recommendedName>
        <fullName evidence="5">GPI anchored serine-threonine rich protein</fullName>
    </recommendedName>
</protein>
<sequence>MRFSTAIVMLASAGFAAAQTATAAAPAAQSSCAAQYIVDKCKKMIQAQIDDCEPLDWVCKCDQYTNLLTCYNNCPDSQEKYPVQNSVTQYCAAAAPAKASMSSVMKTASSVSQPSTPTASPTSSSSDDDKKGSATTGFAATGSVVATGAAVAMYVPQVGVMAVAGVIAGML</sequence>
<dbReference type="OrthoDB" id="2507140at2759"/>
<accession>A0A9P4MT22</accession>
<gene>
    <name evidence="3" type="ORF">GQ43DRAFT_122631</name>
</gene>
<keyword evidence="2" id="KW-0732">Signal</keyword>
<reference evidence="3" key="1">
    <citation type="journal article" date="2020" name="Stud. Mycol.">
        <title>101 Dothideomycetes genomes: a test case for predicting lifestyles and emergence of pathogens.</title>
        <authorList>
            <person name="Haridas S."/>
            <person name="Albert R."/>
            <person name="Binder M."/>
            <person name="Bloem J."/>
            <person name="Labutti K."/>
            <person name="Salamov A."/>
            <person name="Andreopoulos B."/>
            <person name="Baker S."/>
            <person name="Barry K."/>
            <person name="Bills G."/>
            <person name="Bluhm B."/>
            <person name="Cannon C."/>
            <person name="Castanera R."/>
            <person name="Culley D."/>
            <person name="Daum C."/>
            <person name="Ezra D."/>
            <person name="Gonzalez J."/>
            <person name="Henrissat B."/>
            <person name="Kuo A."/>
            <person name="Liang C."/>
            <person name="Lipzen A."/>
            <person name="Lutzoni F."/>
            <person name="Magnuson J."/>
            <person name="Mondo S."/>
            <person name="Nolan M."/>
            <person name="Ohm R."/>
            <person name="Pangilinan J."/>
            <person name="Park H.-J."/>
            <person name="Ramirez L."/>
            <person name="Alfaro M."/>
            <person name="Sun H."/>
            <person name="Tritt A."/>
            <person name="Yoshinaga Y."/>
            <person name="Zwiers L.-H."/>
            <person name="Turgeon B."/>
            <person name="Goodwin S."/>
            <person name="Spatafora J."/>
            <person name="Crous P."/>
            <person name="Grigoriev I."/>
        </authorList>
    </citation>
    <scope>NUCLEOTIDE SEQUENCE</scope>
    <source>
        <strain evidence="3">ATCC 74209</strain>
    </source>
</reference>
<proteinExistence type="predicted"/>
<dbReference type="Proteomes" id="UP000799536">
    <property type="component" value="Unassembled WGS sequence"/>
</dbReference>
<evidence type="ECO:0000313" key="4">
    <source>
        <dbReference type="Proteomes" id="UP000799536"/>
    </source>
</evidence>
<dbReference type="AlphaFoldDB" id="A0A9P4MT22"/>